<feature type="compositionally biased region" description="Gly residues" evidence="1">
    <location>
        <begin position="350"/>
        <end position="360"/>
    </location>
</feature>
<comment type="caution">
    <text evidence="3">The sequence shown here is derived from an EMBL/GenBank/DDBJ whole genome shotgun (WGS) entry which is preliminary data.</text>
</comment>
<dbReference type="Pfam" id="PF14262">
    <property type="entry name" value="Cthe_2159"/>
    <property type="match status" value="1"/>
</dbReference>
<keyword evidence="4" id="KW-1185">Reference proteome</keyword>
<protein>
    <recommendedName>
        <fullName evidence="5">Carbohydrate-binding domain-containing protein</fullName>
    </recommendedName>
</protein>
<evidence type="ECO:0000313" key="3">
    <source>
        <dbReference type="EMBL" id="GLJ60596.1"/>
    </source>
</evidence>
<organism evidence="3 4">
    <name type="scientific">Microbacterium barkeri</name>
    <dbReference type="NCBI Taxonomy" id="33917"/>
    <lineage>
        <taxon>Bacteria</taxon>
        <taxon>Bacillati</taxon>
        <taxon>Actinomycetota</taxon>
        <taxon>Actinomycetes</taxon>
        <taxon>Micrococcales</taxon>
        <taxon>Microbacteriaceae</taxon>
        <taxon>Microbacterium</taxon>
    </lineage>
</organism>
<dbReference type="EMBL" id="BSEJ01000002">
    <property type="protein sequence ID" value="GLJ60596.1"/>
    <property type="molecule type" value="Genomic_DNA"/>
</dbReference>
<keyword evidence="2" id="KW-0732">Signal</keyword>
<name>A0A9W6LVQ7_9MICO</name>
<evidence type="ECO:0000256" key="2">
    <source>
        <dbReference type="SAM" id="SignalP"/>
    </source>
</evidence>
<proteinExistence type="predicted"/>
<gene>
    <name evidence="3" type="ORF">GCM10017576_07250</name>
</gene>
<dbReference type="RefSeq" id="WP_271172316.1">
    <property type="nucleotide sequence ID" value="NZ_BSEJ01000002.1"/>
</dbReference>
<feature type="compositionally biased region" description="Low complexity" evidence="1">
    <location>
        <begin position="332"/>
        <end position="349"/>
    </location>
</feature>
<dbReference type="PROSITE" id="PS51257">
    <property type="entry name" value="PROKAR_LIPOPROTEIN"/>
    <property type="match status" value="1"/>
</dbReference>
<dbReference type="InterPro" id="IPR025584">
    <property type="entry name" value="Cthe_2159"/>
</dbReference>
<feature type="signal peptide" evidence="2">
    <location>
        <begin position="1"/>
        <end position="36"/>
    </location>
</feature>
<evidence type="ECO:0000313" key="4">
    <source>
        <dbReference type="Proteomes" id="UP001142462"/>
    </source>
</evidence>
<accession>A0A9W6LVQ7</accession>
<dbReference type="AlphaFoldDB" id="A0A9W6LVQ7"/>
<evidence type="ECO:0000256" key="1">
    <source>
        <dbReference type="SAM" id="MobiDB-lite"/>
    </source>
</evidence>
<reference evidence="3" key="1">
    <citation type="journal article" date="2014" name="Int. J. Syst. Evol. Microbiol.">
        <title>Complete genome sequence of Corynebacterium casei LMG S-19264T (=DSM 44701T), isolated from a smear-ripened cheese.</title>
        <authorList>
            <consortium name="US DOE Joint Genome Institute (JGI-PGF)"/>
            <person name="Walter F."/>
            <person name="Albersmeier A."/>
            <person name="Kalinowski J."/>
            <person name="Ruckert C."/>
        </authorList>
    </citation>
    <scope>NUCLEOTIDE SEQUENCE</scope>
    <source>
        <strain evidence="3">VKM Ac-1020</strain>
    </source>
</reference>
<feature type="region of interest" description="Disordered" evidence="1">
    <location>
        <begin position="332"/>
        <end position="361"/>
    </location>
</feature>
<evidence type="ECO:0008006" key="5">
    <source>
        <dbReference type="Google" id="ProtNLM"/>
    </source>
</evidence>
<dbReference type="Proteomes" id="UP001142462">
    <property type="component" value="Unassembled WGS sequence"/>
</dbReference>
<feature type="chain" id="PRO_5040919261" description="Carbohydrate-binding domain-containing protein" evidence="2">
    <location>
        <begin position="37"/>
        <end position="524"/>
    </location>
</feature>
<reference evidence="3" key="2">
    <citation type="submission" date="2023-01" db="EMBL/GenBank/DDBJ databases">
        <authorList>
            <person name="Sun Q."/>
            <person name="Evtushenko L."/>
        </authorList>
    </citation>
    <scope>NUCLEOTIDE SEQUENCE</scope>
    <source>
        <strain evidence="3">VKM Ac-1020</strain>
    </source>
</reference>
<sequence length="524" mass="50031">MNTEPRRSARTARVGLGLAFALAVAAVTGCSAIASAATDTAAGSTSSSSSASSSTASSASTGEIASVTAVSDANADQTVVNDDEWSAGDAVDIALSGTEATTDAPGVTVADGTVTISEAGVYRLSGDYTGSIVVAAPDDAQVVLILDGATIAAADAPAIQVTTADDVALFLAEGSTNAVASTGAYSADADANAAIWADADLTISGTGALTVEREAEDGIASKDDLVILSGEITVTAADDGLKGNDSLTVRDGTITVDAGGDGLASDQDADETQGYVEIEGGTLDITAGSDGIDGYTDVVITGGDIAISAEEGIEAGTIAIGGGAIDITATDDGINGSAGSSSDTASGEEMQGGMGGGGMQDSGELVLIAGGEVTIDSDGDGLDSNGSMEITGGTTVVYGPTSSGNGALDTNGSLTISGGTVLALDSGGMSGSPATESAQAWVAASASGAAGSTIEIVAEDGTVLFSTTAEKDFGAVVFSSADVVSGASYDISVDGASVATATTGQALAGGMGGGGMGGPGGERG</sequence>